<keyword evidence="5" id="KW-1185">Reference proteome</keyword>
<proteinExistence type="predicted"/>
<feature type="signal peptide" evidence="2">
    <location>
        <begin position="1"/>
        <end position="19"/>
    </location>
</feature>
<feature type="domain" description="Yeast cell wall synthesis Kre9/Knh1-like N-terminal" evidence="3">
    <location>
        <begin position="28"/>
        <end position="124"/>
    </location>
</feature>
<name>A0A163JSQ3_ABSGL</name>
<gene>
    <name evidence="4" type="primary">ABSGL_08073.1 scaffold 9578</name>
</gene>
<protein>
    <recommendedName>
        <fullName evidence="3">Yeast cell wall synthesis Kre9/Knh1-like N-terminal domain-containing protein</fullName>
    </recommendedName>
</protein>
<dbReference type="OMA" id="TKWRAGQ"/>
<evidence type="ECO:0000259" key="3">
    <source>
        <dbReference type="Pfam" id="PF10342"/>
    </source>
</evidence>
<sequence>MNFKSILFALTTLVTLSLAIVLNPQITSPSADTKWRAGDTRTVTWDTENVTGGPIPEGMKGTIKLGYLDPKDGPNEHLNWDLGSGFDLNKGSFVVTLPSELETKRTYIIVLMGDSGNASPQFTITAAR</sequence>
<dbReference type="AlphaFoldDB" id="A0A163JSQ3"/>
<accession>A0A163JSQ3</accession>
<dbReference type="OrthoDB" id="2339190at2759"/>
<dbReference type="Proteomes" id="UP000078561">
    <property type="component" value="Unassembled WGS sequence"/>
</dbReference>
<dbReference type="Pfam" id="PF10342">
    <property type="entry name" value="Kre9_KNH"/>
    <property type="match status" value="1"/>
</dbReference>
<organism evidence="4">
    <name type="scientific">Absidia glauca</name>
    <name type="common">Pin mould</name>
    <dbReference type="NCBI Taxonomy" id="4829"/>
    <lineage>
        <taxon>Eukaryota</taxon>
        <taxon>Fungi</taxon>
        <taxon>Fungi incertae sedis</taxon>
        <taxon>Mucoromycota</taxon>
        <taxon>Mucoromycotina</taxon>
        <taxon>Mucoromycetes</taxon>
        <taxon>Mucorales</taxon>
        <taxon>Cunninghamellaceae</taxon>
        <taxon>Absidia</taxon>
    </lineage>
</organism>
<evidence type="ECO:0000313" key="5">
    <source>
        <dbReference type="Proteomes" id="UP000078561"/>
    </source>
</evidence>
<dbReference type="EMBL" id="LT553800">
    <property type="protein sequence ID" value="SAM02294.1"/>
    <property type="molecule type" value="Genomic_DNA"/>
</dbReference>
<keyword evidence="1 2" id="KW-0732">Signal</keyword>
<dbReference type="InterPro" id="IPR018466">
    <property type="entry name" value="Kre9/Knh1-like_N"/>
</dbReference>
<dbReference type="InParanoid" id="A0A163JSQ3"/>
<evidence type="ECO:0000256" key="2">
    <source>
        <dbReference type="SAM" id="SignalP"/>
    </source>
</evidence>
<feature type="chain" id="PRO_5007843466" description="Yeast cell wall synthesis Kre9/Knh1-like N-terminal domain-containing protein" evidence="2">
    <location>
        <begin position="20"/>
        <end position="128"/>
    </location>
</feature>
<dbReference type="STRING" id="4829.A0A163JSQ3"/>
<evidence type="ECO:0000313" key="4">
    <source>
        <dbReference type="EMBL" id="SAM02294.1"/>
    </source>
</evidence>
<reference evidence="4" key="1">
    <citation type="submission" date="2016-04" db="EMBL/GenBank/DDBJ databases">
        <authorList>
            <person name="Evans L.H."/>
            <person name="Alamgir A."/>
            <person name="Owens N."/>
            <person name="Weber N.D."/>
            <person name="Virtaneva K."/>
            <person name="Barbian K."/>
            <person name="Babar A."/>
            <person name="Rosenke K."/>
        </authorList>
    </citation>
    <scope>NUCLEOTIDE SEQUENCE [LARGE SCALE GENOMIC DNA]</scope>
    <source>
        <strain evidence="4">CBS 101.48</strain>
    </source>
</reference>
<evidence type="ECO:0000256" key="1">
    <source>
        <dbReference type="ARBA" id="ARBA00022729"/>
    </source>
</evidence>